<evidence type="ECO:0000313" key="2">
    <source>
        <dbReference type="EMBL" id="MCJ2542375.1"/>
    </source>
</evidence>
<gene>
    <name evidence="2" type="ORF">JX360_05545</name>
</gene>
<proteinExistence type="predicted"/>
<protein>
    <submittedName>
        <fullName evidence="2">Uncharacterized protein</fullName>
    </submittedName>
</protein>
<comment type="caution">
    <text evidence="2">The sequence shown here is derived from an EMBL/GenBank/DDBJ whole genome shotgun (WGS) entry which is preliminary data.</text>
</comment>
<accession>A0ABT0C9B3</accession>
<feature type="signal peptide" evidence="1">
    <location>
        <begin position="1"/>
        <end position="25"/>
    </location>
</feature>
<keyword evidence="1" id="KW-0732">Signal</keyword>
<name>A0ABT0C9B3_THEVL</name>
<dbReference type="Proteomes" id="UP000830835">
    <property type="component" value="Unassembled WGS sequence"/>
</dbReference>
<sequence length="409" mass="45534">MKKLRRQRWRWGGVLLWGVCSSLVATQHPRDPLLPTAFAQSLDPSTAATTSDQASLDWLERYNTALRQLPPLPNLQYRQQVRVEGSQTFTATLDVLYRRDGSWQAWVAEGDRIRLLDSRQLEVVNQSDLLGLYSVYVNRPEALLPSVGFNLEAPPTAYRVLSSERVDLAGSPAQHLRLEPIQEGQLRELWLDPESGLPRQALLFLSGVWGQAYALIGFTAVPAEGGVSYWLPESTRIHLGYGFWTLEGLTRRVFRGSLSIQHDYQEHRILPEGTQLRFVPSQPPVDDLPVVAGLSDSTPPIELGDVQALGVDEQGNQQFSIGIGGRSSPETPLEDRIAAFNLTRPASRSVLTQIDTLAFLPLGSDRLPIYLFQFDTGRPLSPLQGIDSPRVDPNEVFSPRPPALKLFGD</sequence>
<evidence type="ECO:0000313" key="3">
    <source>
        <dbReference type="Proteomes" id="UP000830835"/>
    </source>
</evidence>
<reference evidence="2" key="1">
    <citation type="submission" date="2021-02" db="EMBL/GenBank/DDBJ databases">
        <title>The CRISPR/cas machinery reduction and long-range gene transfer in the hot spring cyanobacterium Synechococcus.</title>
        <authorList>
            <person name="Dvorak P."/>
            <person name="Jahodarova E."/>
            <person name="Hasler P."/>
            <person name="Poulickova A."/>
        </authorList>
    </citation>
    <scope>NUCLEOTIDE SEQUENCE</scope>
    <source>
        <strain evidence="2">Rupite</strain>
    </source>
</reference>
<feature type="chain" id="PRO_5046704817" evidence="1">
    <location>
        <begin position="26"/>
        <end position="409"/>
    </location>
</feature>
<evidence type="ECO:0000256" key="1">
    <source>
        <dbReference type="SAM" id="SignalP"/>
    </source>
</evidence>
<dbReference type="EMBL" id="JAFIRA010000009">
    <property type="protein sequence ID" value="MCJ2542375.1"/>
    <property type="molecule type" value="Genomic_DNA"/>
</dbReference>
<organism evidence="2 3">
    <name type="scientific">Thermostichus vulcanus str. 'Rupite'</name>
    <dbReference type="NCBI Taxonomy" id="2813851"/>
    <lineage>
        <taxon>Bacteria</taxon>
        <taxon>Bacillati</taxon>
        <taxon>Cyanobacteriota</taxon>
        <taxon>Cyanophyceae</taxon>
        <taxon>Thermostichales</taxon>
        <taxon>Thermostichaceae</taxon>
        <taxon>Thermostichus</taxon>
    </lineage>
</organism>
<keyword evidence="3" id="KW-1185">Reference proteome</keyword>